<comment type="similarity">
    <text evidence="1">Belongs to the ABC transporter superfamily.</text>
</comment>
<evidence type="ECO:0000256" key="1">
    <source>
        <dbReference type="ARBA" id="ARBA00005417"/>
    </source>
</evidence>
<gene>
    <name evidence="6" type="primary">gsiA</name>
    <name evidence="6" type="ORF">ERS852456_01523</name>
</gene>
<reference evidence="6 7" key="1">
    <citation type="submission" date="2015-09" db="EMBL/GenBank/DDBJ databases">
        <authorList>
            <consortium name="Pathogen Informatics"/>
        </authorList>
    </citation>
    <scope>NUCLEOTIDE SEQUENCE [LARGE SCALE GENOMIC DNA]</scope>
    <source>
        <strain evidence="6 7">2789STDY5834841</strain>
    </source>
</reference>
<evidence type="ECO:0000313" key="6">
    <source>
        <dbReference type="EMBL" id="CUO06648.1"/>
    </source>
</evidence>
<dbReference type="PANTHER" id="PTHR43776:SF7">
    <property type="entry name" value="D,D-DIPEPTIDE TRANSPORT ATP-BINDING PROTEIN DDPF-RELATED"/>
    <property type="match status" value="1"/>
</dbReference>
<dbReference type="PROSITE" id="PS00211">
    <property type="entry name" value="ABC_TRANSPORTER_1"/>
    <property type="match status" value="2"/>
</dbReference>
<evidence type="ECO:0000256" key="2">
    <source>
        <dbReference type="ARBA" id="ARBA00022448"/>
    </source>
</evidence>
<dbReference type="EC" id="3.6.3.-" evidence="6"/>
<proteinExistence type="inferred from homology"/>
<dbReference type="AlphaFoldDB" id="A0A174C4F9"/>
<keyword evidence="6" id="KW-0378">Hydrolase</keyword>
<dbReference type="EMBL" id="CYZO01000017">
    <property type="protein sequence ID" value="CUO06648.1"/>
    <property type="molecule type" value="Genomic_DNA"/>
</dbReference>
<dbReference type="GO" id="GO:0005524">
    <property type="term" value="F:ATP binding"/>
    <property type="evidence" value="ECO:0007669"/>
    <property type="project" value="UniProtKB-KW"/>
</dbReference>
<dbReference type="PROSITE" id="PS50893">
    <property type="entry name" value="ABC_TRANSPORTER_2"/>
    <property type="match status" value="2"/>
</dbReference>
<keyword evidence="4 6" id="KW-0067">ATP-binding</keyword>
<evidence type="ECO:0000256" key="3">
    <source>
        <dbReference type="ARBA" id="ARBA00022741"/>
    </source>
</evidence>
<dbReference type="InterPro" id="IPR027417">
    <property type="entry name" value="P-loop_NTPase"/>
</dbReference>
<dbReference type="InterPro" id="IPR013563">
    <property type="entry name" value="Oligopep_ABC_C"/>
</dbReference>
<sequence>MNMLDVRSLYVTYLSEEERVEAVRGIDFSAEEGKVTGIVGESGSGKSTAMLAVMGLLDHKAAVEAEKVSLFGNTVRAGDNAAIIFQDPLKCLNPTVKIGRQIAETVRNRKKCTWREAKKRSEELLDSVGIRHPRLRMKQYPFELSGGMRQRVVIAIALACEPNLIVADEPTTALDAAMQVRVIRLLKKIVKETNTALLLVSHNMGVIAAACDYVYVMKDGKMIENGCADDIFYNPQTEYTKKLLSDATAEQLLVKEKVFAAQENPLFTVRHLKKRFQNEEGVNDVSFDICEGEVFALAGESGSGKTTLAKILTGLEQPDSGEVFCRGERVDRKNRKRNKNMHGKVRMIFQDPYSSLNPCMTINEMLTETLRAKEKQIKFDQKERKKDRQRQIEQMLTRVGLSSLDGKRYPRELSGGQRQKAAIARALLLEPELLICDEAVSSLDAATRTQILDLLLRVVKEKKIACLFISHDMALIRRISHRTGVLYKGTLAECAKTRDLCRDPWHPYTKALLDSVMPPDPLKARKQKVPAVHEGKSEGGCPYFGSCGYKMEMCKDAAPEMYDFEGRAVSCHLYSKQQRAGRNPNYKMTSQI</sequence>
<dbReference type="GO" id="GO:0016887">
    <property type="term" value="F:ATP hydrolysis activity"/>
    <property type="evidence" value="ECO:0007669"/>
    <property type="project" value="InterPro"/>
</dbReference>
<name>A0A174C4F9_9FIRM</name>
<organism evidence="6 7">
    <name type="scientific">[Ruminococcus] torques</name>
    <dbReference type="NCBI Taxonomy" id="33039"/>
    <lineage>
        <taxon>Bacteria</taxon>
        <taxon>Bacillati</taxon>
        <taxon>Bacillota</taxon>
        <taxon>Clostridia</taxon>
        <taxon>Lachnospirales</taxon>
        <taxon>Lachnospiraceae</taxon>
        <taxon>Mediterraneibacter</taxon>
    </lineage>
</organism>
<dbReference type="InterPro" id="IPR050319">
    <property type="entry name" value="ABC_transp_ATP-bind"/>
</dbReference>
<feature type="domain" description="ABC transporter" evidence="5">
    <location>
        <begin position="267"/>
        <end position="513"/>
    </location>
</feature>
<dbReference type="CDD" id="cd03257">
    <property type="entry name" value="ABC_NikE_OppD_transporters"/>
    <property type="match status" value="2"/>
</dbReference>
<keyword evidence="3" id="KW-0547">Nucleotide-binding</keyword>
<evidence type="ECO:0000256" key="4">
    <source>
        <dbReference type="ARBA" id="ARBA00022840"/>
    </source>
</evidence>
<keyword evidence="2" id="KW-0813">Transport</keyword>
<dbReference type="SUPFAM" id="SSF52540">
    <property type="entry name" value="P-loop containing nucleoside triphosphate hydrolases"/>
    <property type="match status" value="2"/>
</dbReference>
<dbReference type="InterPro" id="IPR017871">
    <property type="entry name" value="ABC_transporter-like_CS"/>
</dbReference>
<evidence type="ECO:0000313" key="7">
    <source>
        <dbReference type="Proteomes" id="UP000095787"/>
    </source>
</evidence>
<evidence type="ECO:0000259" key="5">
    <source>
        <dbReference type="PROSITE" id="PS50893"/>
    </source>
</evidence>
<dbReference type="GO" id="GO:0055085">
    <property type="term" value="P:transmembrane transport"/>
    <property type="evidence" value="ECO:0007669"/>
    <property type="project" value="UniProtKB-ARBA"/>
</dbReference>
<protein>
    <submittedName>
        <fullName evidence="6">Glutathione import ATP-binding protein GsiA</fullName>
        <ecNumber evidence="6">3.6.3.-</ecNumber>
    </submittedName>
</protein>
<dbReference type="InterPro" id="IPR003439">
    <property type="entry name" value="ABC_transporter-like_ATP-bd"/>
</dbReference>
<dbReference type="Pfam" id="PF08352">
    <property type="entry name" value="oligo_HPY"/>
    <property type="match status" value="1"/>
</dbReference>
<dbReference type="PANTHER" id="PTHR43776">
    <property type="entry name" value="TRANSPORT ATP-BINDING PROTEIN"/>
    <property type="match status" value="1"/>
</dbReference>
<accession>A0A174C4F9</accession>
<dbReference type="Pfam" id="PF00005">
    <property type="entry name" value="ABC_tran"/>
    <property type="match status" value="2"/>
</dbReference>
<dbReference type="Gene3D" id="3.40.50.300">
    <property type="entry name" value="P-loop containing nucleotide triphosphate hydrolases"/>
    <property type="match status" value="2"/>
</dbReference>
<dbReference type="Proteomes" id="UP000095787">
    <property type="component" value="Unassembled WGS sequence"/>
</dbReference>
<dbReference type="GO" id="GO:0015833">
    <property type="term" value="P:peptide transport"/>
    <property type="evidence" value="ECO:0007669"/>
    <property type="project" value="InterPro"/>
</dbReference>
<dbReference type="SMART" id="SM00382">
    <property type="entry name" value="AAA"/>
    <property type="match status" value="2"/>
</dbReference>
<dbReference type="InterPro" id="IPR003593">
    <property type="entry name" value="AAA+_ATPase"/>
</dbReference>
<feature type="domain" description="ABC transporter" evidence="5">
    <location>
        <begin position="6"/>
        <end position="244"/>
    </location>
</feature>